<dbReference type="PANTHER" id="PTHR37841">
    <property type="entry name" value="GLR2918 PROTEIN"/>
    <property type="match status" value="1"/>
</dbReference>
<evidence type="ECO:0000313" key="3">
    <source>
        <dbReference type="Proteomes" id="UP000004095"/>
    </source>
</evidence>
<proteinExistence type="predicted"/>
<evidence type="ECO:0000256" key="1">
    <source>
        <dbReference type="SAM" id="SignalP"/>
    </source>
</evidence>
<evidence type="ECO:0000313" key="2">
    <source>
        <dbReference type="EMBL" id="EAY24282.1"/>
    </source>
</evidence>
<feature type="signal peptide" evidence="1">
    <location>
        <begin position="1"/>
        <end position="20"/>
    </location>
</feature>
<dbReference type="OrthoDB" id="2485468at2"/>
<sequence>MRKLGIIACLVALLTSQGFADRVTSAYKQLQKGRYDKTKSLLDRAIGKQAINAGAHYIYALYFLTKENPAYQVDSSYTHIMLSLSHYAQIDKGDSITWAKVGITLTSIERHRRKVESVAFGLAKSQNTIAAYQTYVERFTAARELNKAIELRDQLAWNNAQALHSIAGYQSFIKTYPKAKQVAEAQTRIDFFVYKAETTPATLKNLEAFLAHNPQSVYRDSAVNQVFDLVSVNHQKATYEWFMKKYANSTAAKTAGDWLMSMYQNEGKLRQFYQQFGNYHRIAYVQQLLEVDSLQYFPILEAGRYGFIDQAGGLRIPIKYKQIYQDYLCEGIQDRFIMVRQNNLTGVIDKLGKTLIPVYYDQVEVLTDGVFKVVKNGMSGAFHQSGFPILPTVYDKIEVLNQYFLRVYRDGMWGVATLNGKLIVDCNFSEIDKKANSFVLFRKDNRYALIKNSQVFDQFLKQQFSLQLMYDEVDWIGGAYIKVLDQEKQGVVDTTGQLVLPPKFTQIKDLRVGWAARTSDSTAWQLYKRKGGLLSKTFFEMASPHDRFFVAKKQGKWGALSVVGDTLEPFKRDSLVFIGNVLLTFKGKQVLAKIKGRENPLNLSPYRFIKGERGNYSNAQPFVQVETRYRKKGLYNQKGKKMLAAVYDDILILADDLFSVKRYGRYGLVDTNRKVVLPIRYQGISNLKGGYQGLLLNRKFGLYHHQRKIKLEPKYASLPRPYSSSDSNRLFVVKKSNGFGLVDDRGRDMVAAKYQKIEYWTDSIALIKNEAGHWFLFNFITKQRLKTQDFNDIKYLKKEGDEIIALVSKVKFGILSNKRGLLIPMEYDLIYNLGSREAPMFFTERQYAGGKSFVVSYINHQKKVIWNKIMQEGDYHKILCEEY</sequence>
<gene>
    <name evidence="2" type="ORF">M23134_03668</name>
</gene>
<dbReference type="InterPro" id="IPR032774">
    <property type="entry name" value="WG_beta_rep"/>
</dbReference>
<dbReference type="Pfam" id="PF14903">
    <property type="entry name" value="WG_beta_rep"/>
    <property type="match status" value="4"/>
</dbReference>
<keyword evidence="3" id="KW-1185">Reference proteome</keyword>
<dbReference type="Proteomes" id="UP000004095">
    <property type="component" value="Unassembled WGS sequence"/>
</dbReference>
<evidence type="ECO:0008006" key="4">
    <source>
        <dbReference type="Google" id="ProtNLM"/>
    </source>
</evidence>
<organism evidence="2 3">
    <name type="scientific">Microscilla marina ATCC 23134</name>
    <dbReference type="NCBI Taxonomy" id="313606"/>
    <lineage>
        <taxon>Bacteria</taxon>
        <taxon>Pseudomonadati</taxon>
        <taxon>Bacteroidota</taxon>
        <taxon>Cytophagia</taxon>
        <taxon>Cytophagales</taxon>
        <taxon>Microscillaceae</taxon>
        <taxon>Microscilla</taxon>
    </lineage>
</organism>
<dbReference type="eggNOG" id="COG1729">
    <property type="taxonomic scope" value="Bacteria"/>
</dbReference>
<protein>
    <recommendedName>
        <fullName evidence="4">KWG</fullName>
    </recommendedName>
</protein>
<keyword evidence="1" id="KW-0732">Signal</keyword>
<dbReference type="EMBL" id="AAWS01000075">
    <property type="protein sequence ID" value="EAY24282.1"/>
    <property type="molecule type" value="Genomic_DNA"/>
</dbReference>
<dbReference type="AlphaFoldDB" id="A1ZZD0"/>
<feature type="chain" id="PRO_5002642570" description="KWG" evidence="1">
    <location>
        <begin position="21"/>
        <end position="883"/>
    </location>
</feature>
<accession>A1ZZD0</accession>
<comment type="caution">
    <text evidence="2">The sequence shown here is derived from an EMBL/GenBank/DDBJ whole genome shotgun (WGS) entry which is preliminary data.</text>
</comment>
<reference evidence="2 3" key="1">
    <citation type="submission" date="2007-01" db="EMBL/GenBank/DDBJ databases">
        <authorList>
            <person name="Haygood M."/>
            <person name="Podell S."/>
            <person name="Anderson C."/>
            <person name="Hopkinson B."/>
            <person name="Roe K."/>
            <person name="Barbeau K."/>
            <person name="Gaasterland T."/>
            <person name="Ferriera S."/>
            <person name="Johnson J."/>
            <person name="Kravitz S."/>
            <person name="Beeson K."/>
            <person name="Sutton G."/>
            <person name="Rogers Y.-H."/>
            <person name="Friedman R."/>
            <person name="Frazier M."/>
            <person name="Venter J.C."/>
        </authorList>
    </citation>
    <scope>NUCLEOTIDE SEQUENCE [LARGE SCALE GENOMIC DNA]</scope>
    <source>
        <strain evidence="2 3">ATCC 23134</strain>
    </source>
</reference>
<dbReference type="RefSeq" id="WP_002705175.1">
    <property type="nucleotide sequence ID" value="NZ_AAWS01000075.1"/>
</dbReference>
<dbReference type="PANTHER" id="PTHR37841:SF1">
    <property type="entry name" value="DUF3298 DOMAIN-CONTAINING PROTEIN"/>
    <property type="match status" value="1"/>
</dbReference>
<name>A1ZZD0_MICM2</name>